<keyword evidence="6 7" id="KW-0472">Membrane</keyword>
<keyword evidence="5 7" id="KW-1133">Transmembrane helix</keyword>
<dbReference type="InterPro" id="IPR001640">
    <property type="entry name" value="Lgt"/>
</dbReference>
<dbReference type="Pfam" id="PF01790">
    <property type="entry name" value="LGT"/>
    <property type="match status" value="1"/>
</dbReference>
<dbReference type="EMBL" id="QGNY01000004">
    <property type="protein sequence ID" value="PWS31502.1"/>
    <property type="molecule type" value="Genomic_DNA"/>
</dbReference>
<evidence type="ECO:0000256" key="7">
    <source>
        <dbReference type="SAM" id="Phobius"/>
    </source>
</evidence>
<accession>A0A317EYJ7</accession>
<keyword evidence="2" id="KW-1003">Cell membrane</keyword>
<dbReference type="GO" id="GO:0008961">
    <property type="term" value="F:phosphatidylglycerol-prolipoprotein diacylglyceryl transferase activity"/>
    <property type="evidence" value="ECO:0007669"/>
    <property type="project" value="InterPro"/>
</dbReference>
<reference evidence="9" key="1">
    <citation type="submission" date="2018-05" db="EMBL/GenBank/DDBJ databases">
        <title>Pedobacter paludis sp. nov., isolated from wetland soil.</title>
        <authorList>
            <person name="Zhang Y."/>
        </authorList>
    </citation>
    <scope>NUCLEOTIDE SEQUENCE [LARGE SCALE GENOMIC DNA]</scope>
    <source>
        <strain evidence="9">R-8</strain>
    </source>
</reference>
<feature type="transmembrane region" description="Helical" evidence="7">
    <location>
        <begin position="85"/>
        <end position="107"/>
    </location>
</feature>
<dbReference type="AlphaFoldDB" id="A0A317EYJ7"/>
<evidence type="ECO:0000256" key="1">
    <source>
        <dbReference type="ARBA" id="ARBA00007150"/>
    </source>
</evidence>
<dbReference type="PANTHER" id="PTHR30589:SF0">
    <property type="entry name" value="PHOSPHATIDYLGLYCEROL--PROLIPOPROTEIN DIACYLGLYCERYL TRANSFERASE"/>
    <property type="match status" value="1"/>
</dbReference>
<name>A0A317EYJ7_9SPHI</name>
<feature type="transmembrane region" description="Helical" evidence="7">
    <location>
        <begin position="201"/>
        <end position="218"/>
    </location>
</feature>
<keyword evidence="4 7" id="KW-0812">Transmembrane</keyword>
<keyword evidence="3 8" id="KW-0808">Transferase</keyword>
<feature type="transmembrane region" description="Helical" evidence="7">
    <location>
        <begin position="230"/>
        <end position="247"/>
    </location>
</feature>
<evidence type="ECO:0000256" key="5">
    <source>
        <dbReference type="ARBA" id="ARBA00022989"/>
    </source>
</evidence>
<evidence type="ECO:0000313" key="9">
    <source>
        <dbReference type="Proteomes" id="UP000245391"/>
    </source>
</evidence>
<comment type="caution">
    <text evidence="8">The sequence shown here is derived from an EMBL/GenBank/DDBJ whole genome shotgun (WGS) entry which is preliminary data.</text>
</comment>
<sequence>MFRNLPYLRIVRTKDIFLTTFLFLLDFSLNKHLEQAHSSHFPFQFELFGQFYHWHYIFETLAFIVGVRVYYFLKKGINDPISDENRLWIMLGAMLGALIGSRVVAILETPEVLKNLTFLMLYQSKTIVGGLLGGLFGVELIKKIIGVKIASGDIYIIPILVALFIGRIGCFSMGIDEPTYGIETTFFMGMDLGDGKLRHPIMLYEMMFLVGLFLLFQGIKNKHLINGDRFKLFMVLYFLFRFLIEFIKPYHPLCLNLSSIHWSAIFIFLYYFKFLIRITRVTFS</sequence>
<comment type="similarity">
    <text evidence="1">Belongs to the Lgt family.</text>
</comment>
<dbReference type="OrthoDB" id="871140at2"/>
<feature type="transmembrane region" description="Helical" evidence="7">
    <location>
        <begin position="259"/>
        <end position="276"/>
    </location>
</feature>
<dbReference type="Proteomes" id="UP000245391">
    <property type="component" value="Unassembled WGS sequence"/>
</dbReference>
<keyword evidence="9" id="KW-1185">Reference proteome</keyword>
<dbReference type="PANTHER" id="PTHR30589">
    <property type="entry name" value="PROLIPOPROTEIN DIACYLGLYCERYL TRANSFERASE"/>
    <property type="match status" value="1"/>
</dbReference>
<dbReference type="GO" id="GO:0042158">
    <property type="term" value="P:lipoprotein biosynthetic process"/>
    <property type="evidence" value="ECO:0007669"/>
    <property type="project" value="InterPro"/>
</dbReference>
<evidence type="ECO:0000256" key="3">
    <source>
        <dbReference type="ARBA" id="ARBA00022679"/>
    </source>
</evidence>
<evidence type="ECO:0000313" key="8">
    <source>
        <dbReference type="EMBL" id="PWS31502.1"/>
    </source>
</evidence>
<gene>
    <name evidence="8" type="ORF">DF947_12990</name>
</gene>
<feature type="transmembrane region" description="Helical" evidence="7">
    <location>
        <begin position="153"/>
        <end position="175"/>
    </location>
</feature>
<evidence type="ECO:0000256" key="2">
    <source>
        <dbReference type="ARBA" id="ARBA00022475"/>
    </source>
</evidence>
<dbReference type="GO" id="GO:0005886">
    <property type="term" value="C:plasma membrane"/>
    <property type="evidence" value="ECO:0007669"/>
    <property type="project" value="InterPro"/>
</dbReference>
<feature type="transmembrane region" description="Helical" evidence="7">
    <location>
        <begin position="119"/>
        <end position="141"/>
    </location>
</feature>
<evidence type="ECO:0000256" key="6">
    <source>
        <dbReference type="ARBA" id="ARBA00023136"/>
    </source>
</evidence>
<protein>
    <submittedName>
        <fullName evidence="8">Diacylglyceryl transferase</fullName>
    </submittedName>
</protein>
<organism evidence="8 9">
    <name type="scientific">Pedobacter paludis</name>
    <dbReference type="NCBI Taxonomy" id="2203212"/>
    <lineage>
        <taxon>Bacteria</taxon>
        <taxon>Pseudomonadati</taxon>
        <taxon>Bacteroidota</taxon>
        <taxon>Sphingobacteriia</taxon>
        <taxon>Sphingobacteriales</taxon>
        <taxon>Sphingobacteriaceae</taxon>
        <taxon>Pedobacter</taxon>
    </lineage>
</organism>
<feature type="transmembrane region" description="Helical" evidence="7">
    <location>
        <begin position="54"/>
        <end position="73"/>
    </location>
</feature>
<evidence type="ECO:0000256" key="4">
    <source>
        <dbReference type="ARBA" id="ARBA00022692"/>
    </source>
</evidence>
<proteinExistence type="inferred from homology"/>